<comment type="caution">
    <text evidence="1">The sequence shown here is derived from an EMBL/GenBank/DDBJ whole genome shotgun (WGS) entry which is preliminary data.</text>
</comment>
<name>A0AAN6ZGR5_9PEZI</name>
<accession>A0AAN6ZGR5</accession>
<evidence type="ECO:0000313" key="1">
    <source>
        <dbReference type="EMBL" id="KAK4137288.1"/>
    </source>
</evidence>
<gene>
    <name evidence="1" type="ORF">BT67DRAFT_431634</name>
</gene>
<proteinExistence type="predicted"/>
<reference evidence="1" key="1">
    <citation type="journal article" date="2023" name="Mol. Phylogenet. Evol.">
        <title>Genome-scale phylogeny and comparative genomics of the fungal order Sordariales.</title>
        <authorList>
            <person name="Hensen N."/>
            <person name="Bonometti L."/>
            <person name="Westerberg I."/>
            <person name="Brannstrom I.O."/>
            <person name="Guillou S."/>
            <person name="Cros-Aarteil S."/>
            <person name="Calhoun S."/>
            <person name="Haridas S."/>
            <person name="Kuo A."/>
            <person name="Mondo S."/>
            <person name="Pangilinan J."/>
            <person name="Riley R."/>
            <person name="LaButti K."/>
            <person name="Andreopoulos B."/>
            <person name="Lipzen A."/>
            <person name="Chen C."/>
            <person name="Yan M."/>
            <person name="Daum C."/>
            <person name="Ng V."/>
            <person name="Clum A."/>
            <person name="Steindorff A."/>
            <person name="Ohm R.A."/>
            <person name="Martin F."/>
            <person name="Silar P."/>
            <person name="Natvig D.O."/>
            <person name="Lalanne C."/>
            <person name="Gautier V."/>
            <person name="Ament-Velasquez S.L."/>
            <person name="Kruys A."/>
            <person name="Hutchinson M.I."/>
            <person name="Powell A.J."/>
            <person name="Barry K."/>
            <person name="Miller A.N."/>
            <person name="Grigoriev I.V."/>
            <person name="Debuchy R."/>
            <person name="Gladieux P."/>
            <person name="Hiltunen Thoren M."/>
            <person name="Johannesson H."/>
        </authorList>
    </citation>
    <scope>NUCLEOTIDE SEQUENCE</scope>
    <source>
        <strain evidence="1">CBS 123565</strain>
    </source>
</reference>
<dbReference type="Proteomes" id="UP001304895">
    <property type="component" value="Unassembled WGS sequence"/>
</dbReference>
<protein>
    <submittedName>
        <fullName evidence="1">Uncharacterized protein</fullName>
    </submittedName>
</protein>
<keyword evidence="2" id="KW-1185">Reference proteome</keyword>
<reference evidence="1" key="2">
    <citation type="submission" date="2023-05" db="EMBL/GenBank/DDBJ databases">
        <authorList>
            <consortium name="Lawrence Berkeley National Laboratory"/>
            <person name="Steindorff A."/>
            <person name="Hensen N."/>
            <person name="Bonometti L."/>
            <person name="Westerberg I."/>
            <person name="Brannstrom I.O."/>
            <person name="Guillou S."/>
            <person name="Cros-Aarteil S."/>
            <person name="Calhoun S."/>
            <person name="Haridas S."/>
            <person name="Kuo A."/>
            <person name="Mondo S."/>
            <person name="Pangilinan J."/>
            <person name="Riley R."/>
            <person name="Labutti K."/>
            <person name="Andreopoulos B."/>
            <person name="Lipzen A."/>
            <person name="Chen C."/>
            <person name="Yanf M."/>
            <person name="Daum C."/>
            <person name="Ng V."/>
            <person name="Clum A."/>
            <person name="Ohm R."/>
            <person name="Martin F."/>
            <person name="Silar P."/>
            <person name="Natvig D."/>
            <person name="Lalanne C."/>
            <person name="Gautier V."/>
            <person name="Ament-Velasquez S.L."/>
            <person name="Kruys A."/>
            <person name="Hutchinson M.I."/>
            <person name="Powell A.J."/>
            <person name="Barry K."/>
            <person name="Miller A.N."/>
            <person name="Grigoriev I.V."/>
            <person name="Debuchy R."/>
            <person name="Gladieux P."/>
            <person name="Thoren M.H."/>
            <person name="Johannesson H."/>
        </authorList>
    </citation>
    <scope>NUCLEOTIDE SEQUENCE</scope>
    <source>
        <strain evidence="1">CBS 123565</strain>
    </source>
</reference>
<sequence length="194" mass="21240">MGPSSTTLLYGFKVSVATLDAFLVANNGDETFGNTPLGEHPDNNVSKLLLAKVARFDDKADKNKFRVVMPAIHPSDIATTAYITYSWVDVSATPDAMDREVKLEHDLPEPPKGFEELRAEILAFGDTVAAEKKVADEGKMGSHQAMDAARGDCQNPGLIQVMLIKHPQGPSRPGRRGTCLWRPFFLRRVSEESG</sequence>
<dbReference type="EMBL" id="MU853402">
    <property type="protein sequence ID" value="KAK4137288.1"/>
    <property type="molecule type" value="Genomic_DNA"/>
</dbReference>
<evidence type="ECO:0000313" key="2">
    <source>
        <dbReference type="Proteomes" id="UP001304895"/>
    </source>
</evidence>
<organism evidence="1 2">
    <name type="scientific">Trichocladium antarcticum</name>
    <dbReference type="NCBI Taxonomy" id="1450529"/>
    <lineage>
        <taxon>Eukaryota</taxon>
        <taxon>Fungi</taxon>
        <taxon>Dikarya</taxon>
        <taxon>Ascomycota</taxon>
        <taxon>Pezizomycotina</taxon>
        <taxon>Sordariomycetes</taxon>
        <taxon>Sordariomycetidae</taxon>
        <taxon>Sordariales</taxon>
        <taxon>Chaetomiaceae</taxon>
        <taxon>Trichocladium</taxon>
    </lineage>
</organism>
<dbReference type="AlphaFoldDB" id="A0AAN6ZGR5"/>